<evidence type="ECO:0000313" key="2">
    <source>
        <dbReference type="EMBL" id="KAK4442238.1"/>
    </source>
</evidence>
<comment type="caution">
    <text evidence="2">The sequence shown here is derived from an EMBL/GenBank/DDBJ whole genome shotgun (WGS) entry which is preliminary data.</text>
</comment>
<evidence type="ECO:0000256" key="1">
    <source>
        <dbReference type="SAM" id="MobiDB-lite"/>
    </source>
</evidence>
<proteinExistence type="predicted"/>
<reference evidence="2" key="1">
    <citation type="journal article" date="2023" name="Mol. Phylogenet. Evol.">
        <title>Genome-scale phylogeny and comparative genomics of the fungal order Sordariales.</title>
        <authorList>
            <person name="Hensen N."/>
            <person name="Bonometti L."/>
            <person name="Westerberg I."/>
            <person name="Brannstrom I.O."/>
            <person name="Guillou S."/>
            <person name="Cros-Aarteil S."/>
            <person name="Calhoun S."/>
            <person name="Haridas S."/>
            <person name="Kuo A."/>
            <person name="Mondo S."/>
            <person name="Pangilinan J."/>
            <person name="Riley R."/>
            <person name="LaButti K."/>
            <person name="Andreopoulos B."/>
            <person name="Lipzen A."/>
            <person name="Chen C."/>
            <person name="Yan M."/>
            <person name="Daum C."/>
            <person name="Ng V."/>
            <person name="Clum A."/>
            <person name="Steindorff A."/>
            <person name="Ohm R.A."/>
            <person name="Martin F."/>
            <person name="Silar P."/>
            <person name="Natvig D.O."/>
            <person name="Lalanne C."/>
            <person name="Gautier V."/>
            <person name="Ament-Velasquez S.L."/>
            <person name="Kruys A."/>
            <person name="Hutchinson M.I."/>
            <person name="Powell A.J."/>
            <person name="Barry K."/>
            <person name="Miller A.N."/>
            <person name="Grigoriev I.V."/>
            <person name="Debuchy R."/>
            <person name="Gladieux P."/>
            <person name="Hiltunen Thoren M."/>
            <person name="Johannesson H."/>
        </authorList>
    </citation>
    <scope>NUCLEOTIDE SEQUENCE</scope>
    <source>
        <strain evidence="2">PSN243</strain>
    </source>
</reference>
<dbReference type="AlphaFoldDB" id="A0AAV9FZ60"/>
<feature type="non-terminal residue" evidence="2">
    <location>
        <position position="1"/>
    </location>
</feature>
<sequence>RRPLLRATNQQRPFTSSLPPSSSQQQQPFTVDMSKWESLSPEAKLSFLEQGLHKWGWVVYRTSYAKEFDGAWDDLQRLVARWREALPASPDAGPDVAKRMDFVFVEDDTLEGAELEELRGRFGVWAQGELEGGEVLGGTRYGYFLRFDGEGAWGGHVGVCRAVVSCSGGGVEGQDGGCWDGVVCCVG</sequence>
<feature type="compositionally biased region" description="Low complexity" evidence="1">
    <location>
        <begin position="16"/>
        <end position="28"/>
    </location>
</feature>
<accession>A0AAV9FZ60</accession>
<dbReference type="Proteomes" id="UP001321760">
    <property type="component" value="Unassembled WGS sequence"/>
</dbReference>
<gene>
    <name evidence="2" type="ORF">QBC34DRAFT_455931</name>
</gene>
<feature type="region of interest" description="Disordered" evidence="1">
    <location>
        <begin position="1"/>
        <end position="32"/>
    </location>
</feature>
<name>A0AAV9FZ60_9PEZI</name>
<protein>
    <submittedName>
        <fullName evidence="2">Uncharacterized protein</fullName>
    </submittedName>
</protein>
<dbReference type="EMBL" id="MU866024">
    <property type="protein sequence ID" value="KAK4442238.1"/>
    <property type="molecule type" value="Genomic_DNA"/>
</dbReference>
<keyword evidence="3" id="KW-1185">Reference proteome</keyword>
<reference evidence="2" key="2">
    <citation type="submission" date="2023-05" db="EMBL/GenBank/DDBJ databases">
        <authorList>
            <consortium name="Lawrence Berkeley National Laboratory"/>
            <person name="Steindorff A."/>
            <person name="Hensen N."/>
            <person name="Bonometti L."/>
            <person name="Westerberg I."/>
            <person name="Brannstrom I.O."/>
            <person name="Guillou S."/>
            <person name="Cros-Aarteil S."/>
            <person name="Calhoun S."/>
            <person name="Haridas S."/>
            <person name="Kuo A."/>
            <person name="Mondo S."/>
            <person name="Pangilinan J."/>
            <person name="Riley R."/>
            <person name="Labutti K."/>
            <person name="Andreopoulos B."/>
            <person name="Lipzen A."/>
            <person name="Chen C."/>
            <person name="Yanf M."/>
            <person name="Daum C."/>
            <person name="Ng V."/>
            <person name="Clum A."/>
            <person name="Ohm R."/>
            <person name="Martin F."/>
            <person name="Silar P."/>
            <person name="Natvig D."/>
            <person name="Lalanne C."/>
            <person name="Gautier V."/>
            <person name="Ament-Velasquez S.L."/>
            <person name="Kruys A."/>
            <person name="Hutchinson M.I."/>
            <person name="Powell A.J."/>
            <person name="Barry K."/>
            <person name="Miller A.N."/>
            <person name="Grigoriev I.V."/>
            <person name="Debuchy R."/>
            <person name="Gladieux P."/>
            <person name="Thoren M.H."/>
            <person name="Johannesson H."/>
        </authorList>
    </citation>
    <scope>NUCLEOTIDE SEQUENCE</scope>
    <source>
        <strain evidence="2">PSN243</strain>
    </source>
</reference>
<evidence type="ECO:0000313" key="3">
    <source>
        <dbReference type="Proteomes" id="UP001321760"/>
    </source>
</evidence>
<organism evidence="2 3">
    <name type="scientific">Podospora aff. communis PSN243</name>
    <dbReference type="NCBI Taxonomy" id="3040156"/>
    <lineage>
        <taxon>Eukaryota</taxon>
        <taxon>Fungi</taxon>
        <taxon>Dikarya</taxon>
        <taxon>Ascomycota</taxon>
        <taxon>Pezizomycotina</taxon>
        <taxon>Sordariomycetes</taxon>
        <taxon>Sordariomycetidae</taxon>
        <taxon>Sordariales</taxon>
        <taxon>Podosporaceae</taxon>
        <taxon>Podospora</taxon>
    </lineage>
</organism>